<dbReference type="PANTHER" id="PTHR22929">
    <property type="entry name" value="RNA POLYMERASE III TRANSCRIPTION INITIATION FACTOR B"/>
    <property type="match status" value="1"/>
</dbReference>
<name>A0A914XJI0_9BILA</name>
<accession>A0A914XJI0</accession>
<dbReference type="Gene3D" id="1.10.10.60">
    <property type="entry name" value="Homeodomain-like"/>
    <property type="match status" value="1"/>
</dbReference>
<feature type="compositionally biased region" description="Polar residues" evidence="2">
    <location>
        <begin position="162"/>
        <end position="174"/>
    </location>
</feature>
<dbReference type="GO" id="GO:0001156">
    <property type="term" value="F:TFIIIC-class transcription factor complex binding"/>
    <property type="evidence" value="ECO:0007669"/>
    <property type="project" value="TreeGrafter"/>
</dbReference>
<dbReference type="InterPro" id="IPR001005">
    <property type="entry name" value="SANT/Myb"/>
</dbReference>
<organism evidence="4 5">
    <name type="scientific">Plectus sambesii</name>
    <dbReference type="NCBI Taxonomy" id="2011161"/>
    <lineage>
        <taxon>Eukaryota</taxon>
        <taxon>Metazoa</taxon>
        <taxon>Ecdysozoa</taxon>
        <taxon>Nematoda</taxon>
        <taxon>Chromadorea</taxon>
        <taxon>Plectida</taxon>
        <taxon>Plectina</taxon>
        <taxon>Plectoidea</taxon>
        <taxon>Plectidae</taxon>
        <taxon>Plectus</taxon>
    </lineage>
</organism>
<feature type="region of interest" description="Disordered" evidence="2">
    <location>
        <begin position="1"/>
        <end position="62"/>
    </location>
</feature>
<proteinExistence type="predicted"/>
<feature type="region of interest" description="Disordered" evidence="2">
    <location>
        <begin position="205"/>
        <end position="263"/>
    </location>
</feature>
<dbReference type="InterPro" id="IPR009057">
    <property type="entry name" value="Homeodomain-like_sf"/>
</dbReference>
<evidence type="ECO:0000256" key="2">
    <source>
        <dbReference type="SAM" id="MobiDB-lite"/>
    </source>
</evidence>
<evidence type="ECO:0000313" key="4">
    <source>
        <dbReference type="Proteomes" id="UP000887566"/>
    </source>
</evidence>
<reference evidence="5" key="1">
    <citation type="submission" date="2022-11" db="UniProtKB">
        <authorList>
            <consortium name="WormBaseParasite"/>
        </authorList>
    </citation>
    <scope>IDENTIFICATION</scope>
</reference>
<feature type="region of interest" description="Disordered" evidence="2">
    <location>
        <begin position="142"/>
        <end position="185"/>
    </location>
</feature>
<dbReference type="AlphaFoldDB" id="A0A914XJI0"/>
<dbReference type="SMART" id="SM00717">
    <property type="entry name" value="SANT"/>
    <property type="match status" value="1"/>
</dbReference>
<sequence length="577" mass="63485">MIRRSKISVKPNVKRPSAAPVAPASQLRPSTPATPTPTISANAASASFASDRSPRSRPQTADHIAAEQRIIDAGDHVADMVTVTIDDDEGAVDVETLTTLEPARIDVVRNTHPVLTSALKAPSRCGSPRKAFVTPKSVNFADSPAPNSWMSNPPHTPGYLSRPSSVPTPSSQSGKGKRVLTGHEKLDPKTFTMFDMITWNPKLEQGLLTPGHEGKRNNRGRKRTKHLAGGESPVVKVSHSPSKKKDVPKTPSGSSLPAPQVKIGADGSLILDEESLTIRQENPIESNHWETVEEGRAPRKITSMSFRSRTWRKGTAWAEEETDLFFRILSATGPDFSLMHDFFPTRTRSELKNKFNREQRVNPKRLNDALKMPSTLDESLYDIAKGVTELVEEKRQQDKLSRAKSKKATGTEAADVEWDEQNADLVAEAQEEIKRLETMVEEPLRPGRKRKARQELDTENATKKANAGLINKVLESVQQSVRKQNEQKLLSDLQATREADNKRFPQYRPLGLPLGSNFPPFEIAPTSALFVSIVANPIEGQPPIVHLPRNSELKVIPPKDGATARVLFICPAVHAGG</sequence>
<dbReference type="SUPFAM" id="SSF46689">
    <property type="entry name" value="Homeodomain-like"/>
    <property type="match status" value="1"/>
</dbReference>
<feature type="region of interest" description="Disordered" evidence="2">
    <location>
        <begin position="394"/>
        <end position="414"/>
    </location>
</feature>
<dbReference type="CDD" id="cd00167">
    <property type="entry name" value="SANT"/>
    <property type="match status" value="1"/>
</dbReference>
<comment type="subcellular location">
    <subcellularLocation>
        <location evidence="1">Nucleus</location>
    </subcellularLocation>
</comment>
<dbReference type="InterPro" id="IPR039467">
    <property type="entry name" value="TFIIIB_B''_Myb"/>
</dbReference>
<feature type="compositionally biased region" description="Low complexity" evidence="2">
    <location>
        <begin position="29"/>
        <end position="51"/>
    </location>
</feature>
<evidence type="ECO:0000313" key="5">
    <source>
        <dbReference type="WBParaSite" id="PSAMB.scaffold8107size6618.g30949.t1"/>
    </source>
</evidence>
<dbReference type="PANTHER" id="PTHR22929:SF0">
    <property type="entry name" value="TRANSCRIPTION FACTOR TFIIIB COMPONENT B'' HOMOLOG"/>
    <property type="match status" value="1"/>
</dbReference>
<feature type="compositionally biased region" description="Basic residues" evidence="2">
    <location>
        <begin position="217"/>
        <end position="226"/>
    </location>
</feature>
<dbReference type="GO" id="GO:0000126">
    <property type="term" value="C:transcription factor TFIIIB complex"/>
    <property type="evidence" value="ECO:0007669"/>
    <property type="project" value="TreeGrafter"/>
</dbReference>
<feature type="domain" description="Myb-like" evidence="3">
    <location>
        <begin position="313"/>
        <end position="361"/>
    </location>
</feature>
<evidence type="ECO:0000259" key="3">
    <source>
        <dbReference type="SMART" id="SM00717"/>
    </source>
</evidence>
<dbReference type="Proteomes" id="UP000887566">
    <property type="component" value="Unplaced"/>
</dbReference>
<dbReference type="GO" id="GO:0070898">
    <property type="term" value="P:RNA polymerase III preinitiation complex assembly"/>
    <property type="evidence" value="ECO:0007669"/>
    <property type="project" value="TreeGrafter"/>
</dbReference>
<dbReference type="Pfam" id="PF15963">
    <property type="entry name" value="Myb_DNA-bind_7"/>
    <property type="match status" value="1"/>
</dbReference>
<keyword evidence="4" id="KW-1185">Reference proteome</keyword>
<dbReference type="GO" id="GO:0005634">
    <property type="term" value="C:nucleus"/>
    <property type="evidence" value="ECO:0007669"/>
    <property type="project" value="UniProtKB-SubCell"/>
</dbReference>
<evidence type="ECO:0000256" key="1">
    <source>
        <dbReference type="ARBA" id="ARBA00004123"/>
    </source>
</evidence>
<protein>
    <submittedName>
        <fullName evidence="5">Myb-like domain-containing protein</fullName>
    </submittedName>
</protein>
<dbReference type="WBParaSite" id="PSAMB.scaffold8107size6618.g30949.t1">
    <property type="protein sequence ID" value="PSAMB.scaffold8107size6618.g30949.t1"/>
    <property type="gene ID" value="PSAMB.scaffold8107size6618.g30949"/>
</dbReference>